<dbReference type="PANTHER" id="PTHR43798">
    <property type="entry name" value="MONOACYLGLYCEROL LIPASE"/>
    <property type="match status" value="1"/>
</dbReference>
<dbReference type="AlphaFoldDB" id="A0A128EIL0"/>
<evidence type="ECO:0000259" key="3">
    <source>
        <dbReference type="Pfam" id="PF12697"/>
    </source>
</evidence>
<evidence type="ECO:0000313" key="5">
    <source>
        <dbReference type="Proteomes" id="UP000069632"/>
    </source>
</evidence>
<dbReference type="OrthoDB" id="9808398at2"/>
<evidence type="ECO:0000313" key="4">
    <source>
        <dbReference type="EMBL" id="CZE48202.1"/>
    </source>
</evidence>
<reference evidence="4 5" key="1">
    <citation type="submission" date="2016-02" db="EMBL/GenBank/DDBJ databases">
        <authorList>
            <consortium name="Pathogen Informatics"/>
        </authorList>
    </citation>
    <scope>NUCLEOTIDE SEQUENCE [LARGE SCALE GENOMIC DNA]</scope>
    <source>
        <strain evidence="4 5">RC20</strain>
    </source>
</reference>
<dbReference type="Pfam" id="PF12697">
    <property type="entry name" value="Abhydrolase_6"/>
    <property type="match status" value="1"/>
</dbReference>
<name>A0A128EIL0_9BACT</name>
<feature type="domain" description="AB hydrolase-1" evidence="3">
    <location>
        <begin position="28"/>
        <end position="224"/>
    </location>
</feature>
<keyword evidence="1 4" id="KW-0378">Hydrolase</keyword>
<proteinExistence type="predicted"/>
<dbReference type="InterPro" id="IPR000073">
    <property type="entry name" value="AB_hydrolase_1"/>
</dbReference>
<sequence length="496" mass="56612">MATKEIKYQGKIYKISYDVKNNEAKEYILVLHGWGANKEIMLKAFGNNFKKIKQIYIDLPGFGSSSIHGALNTKDYTKITAEFIKAIGSDPLIIMGHSYGGKVATLLKPRNLVLLSTAGIVEPKPLMVRFKIVIYKILKLFGLGKFYSLFASKDVSGMSRVMYETLKNVVNEDFRDIFKSSKSNALIFWGEDDTATKLKSGELIHKLIDKSEFYPLKGDHFFFLLHAKFIASTIEEKLLSEECKRDEKKQCLDEICAIGDVCEREHSFKDEKIAQDDMLKVQVQDIKENDIKDLAKSLDESISKALDEAEMPVSHSQKYKNLDEVCVVGEVYEKEHTLDEKAKDGFENKDFSDEIANLSQEKSQNLASADIKDKFDEIKAQVGVKNNELKQDSKECLSQINDEENLAKEARNLAQDKVFELEIPKLLDIKDEFNDIKNLEENADLAQDKNLENESKESNLNEKNSKKSEKKARKFSEIYKMRVKKATQKDKNIGEK</sequence>
<keyword evidence="5" id="KW-1185">Reference proteome</keyword>
<dbReference type="RefSeq" id="WP_082258986.1">
    <property type="nucleotide sequence ID" value="NZ_CP053844.1"/>
</dbReference>
<evidence type="ECO:0000256" key="1">
    <source>
        <dbReference type="ARBA" id="ARBA00022801"/>
    </source>
</evidence>
<feature type="region of interest" description="Disordered" evidence="2">
    <location>
        <begin position="447"/>
        <end position="476"/>
    </location>
</feature>
<organism evidence="4 5">
    <name type="scientific">Campylobacter geochelonis</name>
    <dbReference type="NCBI Taxonomy" id="1780362"/>
    <lineage>
        <taxon>Bacteria</taxon>
        <taxon>Pseudomonadati</taxon>
        <taxon>Campylobacterota</taxon>
        <taxon>Epsilonproteobacteria</taxon>
        <taxon>Campylobacterales</taxon>
        <taxon>Campylobacteraceae</taxon>
        <taxon>Campylobacter</taxon>
    </lineage>
</organism>
<dbReference type="InterPro" id="IPR029058">
    <property type="entry name" value="AB_hydrolase_fold"/>
</dbReference>
<dbReference type="SUPFAM" id="SSF53474">
    <property type="entry name" value="alpha/beta-Hydrolases"/>
    <property type="match status" value="1"/>
</dbReference>
<dbReference type="EMBL" id="FIZP01000006">
    <property type="protein sequence ID" value="CZE48202.1"/>
    <property type="molecule type" value="Genomic_DNA"/>
</dbReference>
<dbReference type="PANTHER" id="PTHR43798:SF31">
    <property type="entry name" value="AB HYDROLASE SUPERFAMILY PROTEIN YCLE"/>
    <property type="match status" value="1"/>
</dbReference>
<dbReference type="InterPro" id="IPR050266">
    <property type="entry name" value="AB_hydrolase_sf"/>
</dbReference>
<evidence type="ECO:0000256" key="2">
    <source>
        <dbReference type="SAM" id="MobiDB-lite"/>
    </source>
</evidence>
<protein>
    <submittedName>
        <fullName evidence="4">Alpha/beta hydrolase fold</fullName>
    </submittedName>
</protein>
<dbReference type="Proteomes" id="UP000069632">
    <property type="component" value="Unassembled WGS sequence"/>
</dbReference>
<dbReference type="Gene3D" id="3.40.50.1820">
    <property type="entry name" value="alpha/beta hydrolase"/>
    <property type="match status" value="1"/>
</dbReference>
<dbReference type="GO" id="GO:0016020">
    <property type="term" value="C:membrane"/>
    <property type="evidence" value="ECO:0007669"/>
    <property type="project" value="TreeGrafter"/>
</dbReference>
<feature type="compositionally biased region" description="Basic and acidic residues" evidence="2">
    <location>
        <begin position="447"/>
        <end position="467"/>
    </location>
</feature>
<gene>
    <name evidence="4" type="ORF">ERS672216_01291</name>
</gene>
<dbReference type="GO" id="GO:0016787">
    <property type="term" value="F:hydrolase activity"/>
    <property type="evidence" value="ECO:0007669"/>
    <property type="project" value="UniProtKB-KW"/>
</dbReference>
<accession>A0A128EIL0</accession>